<feature type="signal peptide" evidence="3">
    <location>
        <begin position="1"/>
        <end position="23"/>
    </location>
</feature>
<dbReference type="SUPFAM" id="SSF53822">
    <property type="entry name" value="Periplasmic binding protein-like I"/>
    <property type="match status" value="1"/>
</dbReference>
<sequence>MTARRLIIAGLLAVIGSSQPAAAAVIGVVAPRSGPYALLGTQIFEGARAAAKAVGDTLVEVEESCEEKDGASVAKALADAKVAAAVGFLCVETLTTALPALKAAQIPSITVSVRSKVLMEDALRNNWPFFRMAPAEGAEAEQLAETILRLWKAEPVAFIEDGTIYGRELVGAVRQQLEPKGMTPAFTDTFRPGQEQQIALVRRFAKAGITHALFGGDRNDAAIIARDAAAENVPLTLLGGDTLRGPNRPVPLPDGVLAIAIPDYASLPSAAPAVAALRAKGLEVEGYMLPAYAAVELAHQAVTAGQEPVAAFAGMSFSTAIGPIRFDENHELADNPFRLLEWRGSGFVLSPAATD</sequence>
<keyword evidence="2 3" id="KW-0732">Signal</keyword>
<evidence type="ECO:0000313" key="5">
    <source>
        <dbReference type="EMBL" id="MCK8781085.1"/>
    </source>
</evidence>
<dbReference type="InterPro" id="IPR028082">
    <property type="entry name" value="Peripla_BP_I"/>
</dbReference>
<dbReference type="PANTHER" id="PTHR47151">
    <property type="entry name" value="LEU/ILE/VAL-BINDING ABC TRANSPORTER SUBUNIT"/>
    <property type="match status" value="1"/>
</dbReference>
<evidence type="ECO:0000256" key="3">
    <source>
        <dbReference type="SAM" id="SignalP"/>
    </source>
</evidence>
<evidence type="ECO:0000313" key="6">
    <source>
        <dbReference type="Proteomes" id="UP001202827"/>
    </source>
</evidence>
<dbReference type="InterPro" id="IPR028081">
    <property type="entry name" value="Leu-bd"/>
</dbReference>
<dbReference type="Gene3D" id="3.40.50.2300">
    <property type="match status" value="2"/>
</dbReference>
<evidence type="ECO:0000256" key="1">
    <source>
        <dbReference type="ARBA" id="ARBA00010062"/>
    </source>
</evidence>
<gene>
    <name evidence="5" type="ORF">M0654_13950</name>
</gene>
<proteinExistence type="inferred from homology"/>
<feature type="domain" description="Leucine-binding protein" evidence="4">
    <location>
        <begin position="26"/>
        <end position="343"/>
    </location>
</feature>
<evidence type="ECO:0000256" key="2">
    <source>
        <dbReference type="ARBA" id="ARBA00022729"/>
    </source>
</evidence>
<feature type="chain" id="PRO_5046546015" evidence="3">
    <location>
        <begin position="24"/>
        <end position="355"/>
    </location>
</feature>
<dbReference type="PANTHER" id="PTHR47151:SF2">
    <property type="entry name" value="AMINO ACID BINDING PROTEIN"/>
    <property type="match status" value="1"/>
</dbReference>
<accession>A0ABT0ITA7</accession>
<comment type="similarity">
    <text evidence="1">Belongs to the leucine-binding protein family.</text>
</comment>
<comment type="caution">
    <text evidence="5">The sequence shown here is derived from an EMBL/GenBank/DDBJ whole genome shotgun (WGS) entry which is preliminary data.</text>
</comment>
<evidence type="ECO:0000259" key="4">
    <source>
        <dbReference type="Pfam" id="PF13458"/>
    </source>
</evidence>
<name>A0ABT0ITA7_9HYPH</name>
<dbReference type="EMBL" id="JALPRY010000015">
    <property type="protein sequence ID" value="MCK8781085.1"/>
    <property type="molecule type" value="Genomic_DNA"/>
</dbReference>
<dbReference type="RefSeq" id="WP_248683658.1">
    <property type="nucleotide sequence ID" value="NZ_JALPRY010000015.1"/>
</dbReference>
<keyword evidence="6" id="KW-1185">Reference proteome</keyword>
<dbReference type="Proteomes" id="UP001202827">
    <property type="component" value="Unassembled WGS sequence"/>
</dbReference>
<protein>
    <submittedName>
        <fullName evidence="5">ABC transporter substrate-binding protein</fullName>
    </submittedName>
</protein>
<dbReference type="Pfam" id="PF13458">
    <property type="entry name" value="Peripla_BP_6"/>
    <property type="match status" value="1"/>
</dbReference>
<reference evidence="5 6" key="1">
    <citation type="submission" date="2022-04" db="EMBL/GenBank/DDBJ databases">
        <title>Rhizobium coralii sp. nov., isolated from coral Turbinaria peltata.</title>
        <authorList>
            <person name="Sun H."/>
        </authorList>
    </citation>
    <scope>NUCLEOTIDE SEQUENCE [LARGE SCALE GENOMIC DNA]</scope>
    <source>
        <strain evidence="5 6">NTR19</strain>
    </source>
</reference>
<organism evidence="5 6">
    <name type="scientific">Neorhizobium turbinariae</name>
    <dbReference type="NCBI Taxonomy" id="2937795"/>
    <lineage>
        <taxon>Bacteria</taxon>
        <taxon>Pseudomonadati</taxon>
        <taxon>Pseudomonadota</taxon>
        <taxon>Alphaproteobacteria</taxon>
        <taxon>Hyphomicrobiales</taxon>
        <taxon>Rhizobiaceae</taxon>
        <taxon>Rhizobium/Agrobacterium group</taxon>
        <taxon>Neorhizobium</taxon>
    </lineage>
</organism>